<gene>
    <name evidence="1" type="ORF">GCM10010218_48850</name>
</gene>
<dbReference type="EMBL" id="BNBD01000011">
    <property type="protein sequence ID" value="GHF61537.1"/>
    <property type="molecule type" value="Genomic_DNA"/>
</dbReference>
<reference evidence="1" key="2">
    <citation type="submission" date="2020-09" db="EMBL/GenBank/DDBJ databases">
        <authorList>
            <person name="Sun Q."/>
            <person name="Ohkuma M."/>
        </authorList>
    </citation>
    <scope>NUCLEOTIDE SEQUENCE</scope>
    <source>
        <strain evidence="1">JCM 4059</strain>
    </source>
</reference>
<dbReference type="RefSeq" id="WP_190131834.1">
    <property type="nucleotide sequence ID" value="NZ_BNBD01000011.1"/>
</dbReference>
<evidence type="ECO:0000313" key="1">
    <source>
        <dbReference type="EMBL" id="GHF61537.1"/>
    </source>
</evidence>
<accession>A0A919B5Z3</accession>
<protein>
    <submittedName>
        <fullName evidence="1">Uncharacterized protein</fullName>
    </submittedName>
</protein>
<dbReference type="AlphaFoldDB" id="A0A919B5Z3"/>
<evidence type="ECO:0000313" key="2">
    <source>
        <dbReference type="Proteomes" id="UP000638313"/>
    </source>
</evidence>
<reference evidence="1" key="1">
    <citation type="journal article" date="2014" name="Int. J. Syst. Evol. Microbiol.">
        <title>Complete genome sequence of Corynebacterium casei LMG S-19264T (=DSM 44701T), isolated from a smear-ripened cheese.</title>
        <authorList>
            <consortium name="US DOE Joint Genome Institute (JGI-PGF)"/>
            <person name="Walter F."/>
            <person name="Albersmeier A."/>
            <person name="Kalinowski J."/>
            <person name="Ruckert C."/>
        </authorList>
    </citation>
    <scope>NUCLEOTIDE SEQUENCE</scope>
    <source>
        <strain evidence="1">JCM 4059</strain>
    </source>
</reference>
<organism evidence="1 2">
    <name type="scientific">Streptomyces mashuensis</name>
    <dbReference type="NCBI Taxonomy" id="33904"/>
    <lineage>
        <taxon>Bacteria</taxon>
        <taxon>Bacillati</taxon>
        <taxon>Actinomycetota</taxon>
        <taxon>Actinomycetes</taxon>
        <taxon>Kitasatosporales</taxon>
        <taxon>Streptomycetaceae</taxon>
        <taxon>Streptomyces</taxon>
    </lineage>
</organism>
<proteinExistence type="predicted"/>
<sequence>MTTSTRWIATFDEEVGQLDIYSSNGPGPMYTWRRRQDLTHAIQTLILWSWEHPTNGWRTAPQWERLGESSVMVADAWPVRISVEGR</sequence>
<name>A0A919B5Z3_9ACTN</name>
<keyword evidence="2" id="KW-1185">Reference proteome</keyword>
<comment type="caution">
    <text evidence="1">The sequence shown here is derived from an EMBL/GenBank/DDBJ whole genome shotgun (WGS) entry which is preliminary data.</text>
</comment>
<dbReference type="Proteomes" id="UP000638313">
    <property type="component" value="Unassembled WGS sequence"/>
</dbReference>